<evidence type="ECO:0000313" key="3">
    <source>
        <dbReference type="Proteomes" id="UP001371305"/>
    </source>
</evidence>
<feature type="transmembrane region" description="Helical" evidence="1">
    <location>
        <begin position="18"/>
        <end position="40"/>
    </location>
</feature>
<keyword evidence="1" id="KW-0472">Membrane</keyword>
<evidence type="ECO:0008006" key="4">
    <source>
        <dbReference type="Google" id="ProtNLM"/>
    </source>
</evidence>
<sequence>MKPNVAQRRRLRPRDRGFALVISLTLMVLLTVLAVGLLGLSSISLRASGNGQARAEAQSNARLALMLAIGELQTSLGPDQAISARASSISKNSAEPNLVGAWHSWHWTPGSNSPNYGEKADKFRGWLVSTKDPKSAMDTSLPGNTLSDPVWMVNPDTVGQPQGNGATGPALRASKVPVETSDSQLGTFAWAVMDESQKAPIQLPDTHPTTDGQKIARRTAPGRARPEDIVPALAPAKLGDPAKIVSLDSAVVAVGKEQGEDILKYQADLTSRSVGLLTNTIDGGLKTDLTTVFESSTASPNLVNNQVTLYNTVNDGAPRWDYLKYHYQLNKRVTATATGQPKITLNSTDLAIQKTPFAGLRTNPSVERMMPVIAKLQIMFSMVSHYNHIQDRVDWWNANGNPKGNTNYGVPHLAYDPVITLYNPYDVALDLTKLRVRIWDPPVLFGMKKNAAWLRDDYATGNYHGLGRLQISNQFDANARRYFSFLLTDTRGAATNPQPGNKIVLQPGEVKVFSPWVEADWNWEKETAGGYTPRAFFDWNAGNNFGNRDNRTGNNFGLETVPGWDPRAGLQVDHLSYSDNRRPLSTLYDFENPARKGDGFVLIKLTDTFSVEARPGRPTALPTLPDFEVDLLAGQVASSTEDVSGDMLRSYRFKLGNPTTEISSNPSNPTIKRTFRVGSILQIPKDKTVGGKSPFAILSMTAKTTKSSLDFSMPWLHNHPVVEGAEQISTRVGNALDSYDLRFEEVQDFNSNPGGIEFDPATKRGFYGSTPYSQGGVSNVPMFRVPLLPASSLGDLISANLVSSSNLPRVTHALGNSRAHPLIPANAVSRKAPTDSFGLTTRTAYDMLDHSFLINDALWDTSYFSTVATFSNSMVQGPNRKSMLEEFLGGTRKLLNPRLMPMLQGDGSAKDKSSQLDSLSDEELSKRIGSVLGIEGPFNVNSDSVPAWKAMLSSLRGSDLKGWSLVDMSEEKKTGFSRFGLPIAGNPDATSKTAGLDVAGRAVRWAGFRALDDDQIDTLANKIVDEIRARGEQDHAPSLSVAEFVNRRLGAASGMQVLAGLLQTAIDKSKINDSYHNQDSKDLSVVSPPNPAALTGIANAAARQGKSAEGAPSILTQGDLLMALAPVITVRGDTFRIRSYGESKSKDGAVEAKAWCEAIVQRVPEYLDTKDNPELKTSQLTKESNIRFGRRFVITSFRWLSPEEV</sequence>
<keyword evidence="1" id="KW-1133">Transmembrane helix</keyword>
<dbReference type="EMBL" id="JBBUKT010000004">
    <property type="protein sequence ID" value="MEK7951332.1"/>
    <property type="molecule type" value="Genomic_DNA"/>
</dbReference>
<protein>
    <recommendedName>
        <fullName evidence="4">Verru_Chthon cassette protein A</fullName>
    </recommendedName>
</protein>
<dbReference type="Proteomes" id="UP001371305">
    <property type="component" value="Unassembled WGS sequence"/>
</dbReference>
<keyword evidence="1" id="KW-0812">Transmembrane</keyword>
<reference evidence="2 3" key="1">
    <citation type="submission" date="2024-04" db="EMBL/GenBank/DDBJ databases">
        <title>Luteolibacter sp. isolated from soil.</title>
        <authorList>
            <person name="An J."/>
        </authorList>
    </citation>
    <scope>NUCLEOTIDE SEQUENCE [LARGE SCALE GENOMIC DNA]</scope>
    <source>
        <strain evidence="2 3">Y139</strain>
    </source>
</reference>
<name>A0ABU9AWA5_9BACT</name>
<evidence type="ECO:0000313" key="2">
    <source>
        <dbReference type="EMBL" id="MEK7951332.1"/>
    </source>
</evidence>
<comment type="caution">
    <text evidence="2">The sequence shown here is derived from an EMBL/GenBank/DDBJ whole genome shotgun (WGS) entry which is preliminary data.</text>
</comment>
<proteinExistence type="predicted"/>
<keyword evidence="3" id="KW-1185">Reference proteome</keyword>
<dbReference type="RefSeq" id="WP_341404935.1">
    <property type="nucleotide sequence ID" value="NZ_JBBUKT010000004.1"/>
</dbReference>
<gene>
    <name evidence="2" type="ORF">WKV53_12525</name>
</gene>
<accession>A0ABU9AWA5</accession>
<evidence type="ECO:0000256" key="1">
    <source>
        <dbReference type="SAM" id="Phobius"/>
    </source>
</evidence>
<organism evidence="2 3">
    <name type="scientific">Luteolibacter soli</name>
    <dbReference type="NCBI Taxonomy" id="3135280"/>
    <lineage>
        <taxon>Bacteria</taxon>
        <taxon>Pseudomonadati</taxon>
        <taxon>Verrucomicrobiota</taxon>
        <taxon>Verrucomicrobiia</taxon>
        <taxon>Verrucomicrobiales</taxon>
        <taxon>Verrucomicrobiaceae</taxon>
        <taxon>Luteolibacter</taxon>
    </lineage>
</organism>